<gene>
    <name evidence="3" type="ORF">K3721_04010</name>
</gene>
<dbReference type="RefSeq" id="WP_259971933.1">
    <property type="nucleotide sequence ID" value="NZ_CP081070.1"/>
</dbReference>
<accession>A0A9Q9HHZ2</accession>
<evidence type="ECO:0000313" key="3">
    <source>
        <dbReference type="EMBL" id="UWQ54701.1"/>
    </source>
</evidence>
<reference evidence="3" key="1">
    <citation type="submission" date="2021-08" db="EMBL/GenBank/DDBJ databases">
        <authorList>
            <person name="Nwanade C."/>
            <person name="Wang M."/>
            <person name="Masoudi A."/>
            <person name="Yu Z."/>
            <person name="Liu J."/>
        </authorList>
    </citation>
    <scope>NUCLEOTIDE SEQUENCE</scope>
    <source>
        <strain evidence="3">S122</strain>
    </source>
</reference>
<dbReference type="GO" id="GO:0016491">
    <property type="term" value="F:oxidoreductase activity"/>
    <property type="evidence" value="ECO:0007669"/>
    <property type="project" value="UniProtKB-KW"/>
</dbReference>
<dbReference type="PROSITE" id="PS00062">
    <property type="entry name" value="ALDOKETO_REDUCTASE_2"/>
    <property type="match status" value="1"/>
</dbReference>
<dbReference type="GO" id="GO:0005829">
    <property type="term" value="C:cytosol"/>
    <property type="evidence" value="ECO:0007669"/>
    <property type="project" value="TreeGrafter"/>
</dbReference>
<dbReference type="SUPFAM" id="SSF51430">
    <property type="entry name" value="NAD(P)-linked oxidoreductase"/>
    <property type="match status" value="1"/>
</dbReference>
<dbReference type="Gene3D" id="3.20.20.100">
    <property type="entry name" value="NADP-dependent oxidoreductase domain"/>
    <property type="match status" value="1"/>
</dbReference>
<dbReference type="AlphaFoldDB" id="A0A9Q9HHZ2"/>
<proteinExistence type="predicted"/>
<keyword evidence="1" id="KW-0560">Oxidoreductase</keyword>
<organism evidence="3 4">
    <name type="scientific">Leisingera caerulea</name>
    <name type="common">Phaeobacter caeruleus</name>
    <dbReference type="NCBI Taxonomy" id="506591"/>
    <lineage>
        <taxon>Bacteria</taxon>
        <taxon>Pseudomonadati</taxon>
        <taxon>Pseudomonadota</taxon>
        <taxon>Alphaproteobacteria</taxon>
        <taxon>Rhodobacterales</taxon>
        <taxon>Roseobacteraceae</taxon>
        <taxon>Leisingera</taxon>
    </lineage>
</organism>
<feature type="domain" description="NADP-dependent oxidoreductase" evidence="2">
    <location>
        <begin position="21"/>
        <end position="301"/>
    </location>
</feature>
<dbReference type="PANTHER" id="PTHR43364">
    <property type="entry name" value="NADH-SPECIFIC METHYLGLYOXAL REDUCTASE-RELATED"/>
    <property type="match status" value="1"/>
</dbReference>
<dbReference type="Pfam" id="PF00248">
    <property type="entry name" value="Aldo_ket_red"/>
    <property type="match status" value="1"/>
</dbReference>
<sequence length="316" mass="34295">MTQTARKILTAPDGTPASRFAFGTMQFGGRADEAQSARMYAACRAAGINHFDTAWVYTDGRSERILGRLIKEERDQLLIATKAGYTGGAGAANLRTQLDESRRRLGLDTVDVFYLHRFDPDTDLRETMDCFAALKDEGVIRYVGLSNFAAWQVMKAQMAALASGTGVDILQPMYSLVKRQAEVEILPMCADQGIAVAPYSPLGGGLLTGKYAGGGSGRITEDDRYRARYGAEYMHAAAQRLSALAAERGTDPATLAVAWAAAHPTFPMPIISARSAQQLQPSLAALDFEMNAELYNIIEAFSPRPAPATDRLEEQD</sequence>
<dbReference type="Proteomes" id="UP001058713">
    <property type="component" value="Chromosome"/>
</dbReference>
<name>A0A9Q9HHZ2_LEICA</name>
<dbReference type="EMBL" id="CP081070">
    <property type="protein sequence ID" value="UWQ54701.1"/>
    <property type="molecule type" value="Genomic_DNA"/>
</dbReference>
<dbReference type="InterPro" id="IPR050523">
    <property type="entry name" value="AKR_Detox_Biosynth"/>
</dbReference>
<evidence type="ECO:0000256" key="1">
    <source>
        <dbReference type="ARBA" id="ARBA00023002"/>
    </source>
</evidence>
<evidence type="ECO:0000313" key="4">
    <source>
        <dbReference type="Proteomes" id="UP001058713"/>
    </source>
</evidence>
<dbReference type="KEGG" id="lcae:K3721_04010"/>
<evidence type="ECO:0000259" key="2">
    <source>
        <dbReference type="Pfam" id="PF00248"/>
    </source>
</evidence>
<dbReference type="InterPro" id="IPR018170">
    <property type="entry name" value="Aldo/ket_reductase_CS"/>
</dbReference>
<dbReference type="PANTHER" id="PTHR43364:SF4">
    <property type="entry name" value="NAD(P)-LINKED OXIDOREDUCTASE SUPERFAMILY PROTEIN"/>
    <property type="match status" value="1"/>
</dbReference>
<dbReference type="InterPro" id="IPR023210">
    <property type="entry name" value="NADP_OxRdtase_dom"/>
</dbReference>
<protein>
    <submittedName>
        <fullName evidence="3">Aldo/keto reductase</fullName>
    </submittedName>
</protein>
<dbReference type="InterPro" id="IPR036812">
    <property type="entry name" value="NAD(P)_OxRdtase_dom_sf"/>
</dbReference>